<name>A0A1R2BAN3_9CILI</name>
<evidence type="ECO:0000313" key="1">
    <source>
        <dbReference type="EMBL" id="OMJ73838.1"/>
    </source>
</evidence>
<gene>
    <name evidence="1" type="ORF">SteCoe_27388</name>
</gene>
<dbReference type="AlphaFoldDB" id="A0A1R2BAN3"/>
<accession>A0A1R2BAN3</accession>
<sequence length="198" mass="22252">MKTPVKFVSATELTENKGKTLSVEKKVSELSIDMVNSLSLEEEPEHSPVYISPRHQYNTSSFASITEANLPSIPTSPLETQSPPITRIISAFPLNSATDFQEKISAATRLTTTSCDEIKFTETDYKCVAGKIYCENCGENVFTQTFCRNVQEGLWEKFMCGICLKGMRIHFQEIVHVCLDCGSEVAKIKIKRDSLYQY</sequence>
<proteinExistence type="predicted"/>
<dbReference type="EMBL" id="MPUH01000792">
    <property type="protein sequence ID" value="OMJ73838.1"/>
    <property type="molecule type" value="Genomic_DNA"/>
</dbReference>
<keyword evidence="2" id="KW-1185">Reference proteome</keyword>
<comment type="caution">
    <text evidence="1">The sequence shown here is derived from an EMBL/GenBank/DDBJ whole genome shotgun (WGS) entry which is preliminary data.</text>
</comment>
<organism evidence="1 2">
    <name type="scientific">Stentor coeruleus</name>
    <dbReference type="NCBI Taxonomy" id="5963"/>
    <lineage>
        <taxon>Eukaryota</taxon>
        <taxon>Sar</taxon>
        <taxon>Alveolata</taxon>
        <taxon>Ciliophora</taxon>
        <taxon>Postciliodesmatophora</taxon>
        <taxon>Heterotrichea</taxon>
        <taxon>Heterotrichida</taxon>
        <taxon>Stentoridae</taxon>
        <taxon>Stentor</taxon>
    </lineage>
</organism>
<dbReference type="Proteomes" id="UP000187209">
    <property type="component" value="Unassembled WGS sequence"/>
</dbReference>
<protein>
    <submittedName>
        <fullName evidence="1">Uncharacterized protein</fullName>
    </submittedName>
</protein>
<evidence type="ECO:0000313" key="2">
    <source>
        <dbReference type="Proteomes" id="UP000187209"/>
    </source>
</evidence>
<reference evidence="1 2" key="1">
    <citation type="submission" date="2016-11" db="EMBL/GenBank/DDBJ databases">
        <title>The macronuclear genome of Stentor coeruleus: a giant cell with tiny introns.</title>
        <authorList>
            <person name="Slabodnick M."/>
            <person name="Ruby J.G."/>
            <person name="Reiff S.B."/>
            <person name="Swart E.C."/>
            <person name="Gosai S."/>
            <person name="Prabakaran S."/>
            <person name="Witkowska E."/>
            <person name="Larue G.E."/>
            <person name="Fisher S."/>
            <person name="Freeman R.M."/>
            <person name="Gunawardena J."/>
            <person name="Chu W."/>
            <person name="Stover N.A."/>
            <person name="Gregory B.D."/>
            <person name="Nowacki M."/>
            <person name="Derisi J."/>
            <person name="Roy S.W."/>
            <person name="Marshall W.F."/>
            <person name="Sood P."/>
        </authorList>
    </citation>
    <scope>NUCLEOTIDE SEQUENCE [LARGE SCALE GENOMIC DNA]</scope>
    <source>
        <strain evidence="1">WM001</strain>
    </source>
</reference>